<dbReference type="SMART" id="SM00357">
    <property type="entry name" value="CSP"/>
    <property type="match status" value="1"/>
</dbReference>
<organism evidence="2 3">
    <name type="scientific">Polypedilum vanderplanki</name>
    <name type="common">Sleeping chironomid midge</name>
    <dbReference type="NCBI Taxonomy" id="319348"/>
    <lineage>
        <taxon>Eukaryota</taxon>
        <taxon>Metazoa</taxon>
        <taxon>Ecdysozoa</taxon>
        <taxon>Arthropoda</taxon>
        <taxon>Hexapoda</taxon>
        <taxon>Insecta</taxon>
        <taxon>Pterygota</taxon>
        <taxon>Neoptera</taxon>
        <taxon>Endopterygota</taxon>
        <taxon>Diptera</taxon>
        <taxon>Nematocera</taxon>
        <taxon>Chironomoidea</taxon>
        <taxon>Chironomidae</taxon>
        <taxon>Chironominae</taxon>
        <taxon>Polypedilum</taxon>
        <taxon>Polypedilum</taxon>
    </lineage>
</organism>
<dbReference type="PRINTS" id="PR00050">
    <property type="entry name" value="COLDSHOCK"/>
</dbReference>
<dbReference type="InterPro" id="IPR050181">
    <property type="entry name" value="Cold_shock_domain"/>
</dbReference>
<dbReference type="InterPro" id="IPR012340">
    <property type="entry name" value="NA-bd_OB-fold"/>
</dbReference>
<dbReference type="Pfam" id="PF00313">
    <property type="entry name" value="CSD"/>
    <property type="match status" value="1"/>
</dbReference>
<sequence>MSSINKKAAAKLFREESTIIIQETQSKTLELINADLLLSTQKQLSHHHTPKITGTVKWFNYSKGYGYITRNDNGEDIFVHKSMFPSAINRGDHVEFKMMAIEVEKVDEKSRRPKTSTGYEYGCNHEDCHLSILNCPPRRSHGFHIKNFLPKSIKNRFDL</sequence>
<keyword evidence="3" id="KW-1185">Reference proteome</keyword>
<dbReference type="Gene3D" id="2.40.50.140">
    <property type="entry name" value="Nucleic acid-binding proteins"/>
    <property type="match status" value="1"/>
</dbReference>
<name>A0A9J6BJD5_POLVA</name>
<dbReference type="AlphaFoldDB" id="A0A9J6BJD5"/>
<protein>
    <recommendedName>
        <fullName evidence="1">CSD domain-containing protein</fullName>
    </recommendedName>
</protein>
<dbReference type="PANTHER" id="PTHR11544">
    <property type="entry name" value="COLD SHOCK DOMAIN CONTAINING PROTEINS"/>
    <property type="match status" value="1"/>
</dbReference>
<dbReference type="InterPro" id="IPR011129">
    <property type="entry name" value="CSD"/>
</dbReference>
<gene>
    <name evidence="2" type="ORF">PVAND_017550</name>
</gene>
<dbReference type="InterPro" id="IPR002059">
    <property type="entry name" value="CSP_DNA-bd"/>
</dbReference>
<reference evidence="2" key="1">
    <citation type="submission" date="2021-03" db="EMBL/GenBank/DDBJ databases">
        <title>Chromosome level genome of the anhydrobiotic midge Polypedilum vanderplanki.</title>
        <authorList>
            <person name="Yoshida Y."/>
            <person name="Kikawada T."/>
            <person name="Gusev O."/>
        </authorList>
    </citation>
    <scope>NUCLEOTIDE SEQUENCE</scope>
    <source>
        <strain evidence="2">NIAS01</strain>
        <tissue evidence="2">Whole body or cell culture</tissue>
    </source>
</reference>
<feature type="domain" description="CSD" evidence="1">
    <location>
        <begin position="51"/>
        <end position="107"/>
    </location>
</feature>
<dbReference type="PROSITE" id="PS51857">
    <property type="entry name" value="CSD_2"/>
    <property type="match status" value="1"/>
</dbReference>
<dbReference type="GO" id="GO:0003676">
    <property type="term" value="F:nucleic acid binding"/>
    <property type="evidence" value="ECO:0007669"/>
    <property type="project" value="InterPro"/>
</dbReference>
<dbReference type="OrthoDB" id="203339at2759"/>
<proteinExistence type="predicted"/>
<evidence type="ECO:0000259" key="1">
    <source>
        <dbReference type="PROSITE" id="PS51857"/>
    </source>
</evidence>
<evidence type="ECO:0000313" key="2">
    <source>
        <dbReference type="EMBL" id="KAG5669667.1"/>
    </source>
</evidence>
<dbReference type="Proteomes" id="UP001107558">
    <property type="component" value="Chromosome 4"/>
</dbReference>
<evidence type="ECO:0000313" key="3">
    <source>
        <dbReference type="Proteomes" id="UP001107558"/>
    </source>
</evidence>
<dbReference type="SUPFAM" id="SSF50249">
    <property type="entry name" value="Nucleic acid-binding proteins"/>
    <property type="match status" value="1"/>
</dbReference>
<accession>A0A9J6BJD5</accession>
<dbReference type="CDD" id="cd04458">
    <property type="entry name" value="CSP_CDS"/>
    <property type="match status" value="1"/>
</dbReference>
<comment type="caution">
    <text evidence="2">The sequence shown here is derived from an EMBL/GenBank/DDBJ whole genome shotgun (WGS) entry which is preliminary data.</text>
</comment>
<dbReference type="EMBL" id="JADBJN010000004">
    <property type="protein sequence ID" value="KAG5669667.1"/>
    <property type="molecule type" value="Genomic_DNA"/>
</dbReference>